<dbReference type="AlphaFoldDB" id="A0A438J0J7"/>
<organism evidence="2 3">
    <name type="scientific">Vitis vinifera</name>
    <name type="common">Grape</name>
    <dbReference type="NCBI Taxonomy" id="29760"/>
    <lineage>
        <taxon>Eukaryota</taxon>
        <taxon>Viridiplantae</taxon>
        <taxon>Streptophyta</taxon>
        <taxon>Embryophyta</taxon>
        <taxon>Tracheophyta</taxon>
        <taxon>Spermatophyta</taxon>
        <taxon>Magnoliopsida</taxon>
        <taxon>eudicotyledons</taxon>
        <taxon>Gunneridae</taxon>
        <taxon>Pentapetalae</taxon>
        <taxon>rosids</taxon>
        <taxon>Vitales</taxon>
        <taxon>Vitaceae</taxon>
        <taxon>Viteae</taxon>
        <taxon>Vitis</taxon>
    </lineage>
</organism>
<comment type="caution">
    <text evidence="2">The sequence shown here is derived from an EMBL/GenBank/DDBJ whole genome shotgun (WGS) entry which is preliminary data.</text>
</comment>
<proteinExistence type="predicted"/>
<protein>
    <submittedName>
        <fullName evidence="2">Uncharacterized protein</fullName>
    </submittedName>
</protein>
<dbReference type="Proteomes" id="UP000288805">
    <property type="component" value="Unassembled WGS sequence"/>
</dbReference>
<dbReference type="EMBL" id="QGNW01000070">
    <property type="protein sequence ID" value="RVX02465.1"/>
    <property type="molecule type" value="Genomic_DNA"/>
</dbReference>
<evidence type="ECO:0000313" key="3">
    <source>
        <dbReference type="Proteomes" id="UP000288805"/>
    </source>
</evidence>
<name>A0A438J0J7_VITVI</name>
<sequence length="49" mass="5723">MEVWSRRKEDEARKGKAPVVQMRDSTQEEETIVSKKTRSTLFPPSVDCR</sequence>
<feature type="compositionally biased region" description="Basic and acidic residues" evidence="1">
    <location>
        <begin position="1"/>
        <end position="14"/>
    </location>
</feature>
<evidence type="ECO:0000313" key="2">
    <source>
        <dbReference type="EMBL" id="RVX02465.1"/>
    </source>
</evidence>
<evidence type="ECO:0000256" key="1">
    <source>
        <dbReference type="SAM" id="MobiDB-lite"/>
    </source>
</evidence>
<accession>A0A438J0J7</accession>
<gene>
    <name evidence="2" type="ORF">CK203_031123</name>
</gene>
<reference evidence="2 3" key="1">
    <citation type="journal article" date="2018" name="PLoS Genet.">
        <title>Population sequencing reveals clonal diversity and ancestral inbreeding in the grapevine cultivar Chardonnay.</title>
        <authorList>
            <person name="Roach M.J."/>
            <person name="Johnson D.L."/>
            <person name="Bohlmann J."/>
            <person name="van Vuuren H.J."/>
            <person name="Jones S.J."/>
            <person name="Pretorius I.S."/>
            <person name="Schmidt S.A."/>
            <person name="Borneman A.R."/>
        </authorList>
    </citation>
    <scope>NUCLEOTIDE SEQUENCE [LARGE SCALE GENOMIC DNA]</scope>
    <source>
        <strain evidence="3">cv. Chardonnay</strain>
        <tissue evidence="2">Leaf</tissue>
    </source>
</reference>
<feature type="region of interest" description="Disordered" evidence="1">
    <location>
        <begin position="1"/>
        <end position="34"/>
    </location>
</feature>